<evidence type="ECO:0000313" key="5">
    <source>
        <dbReference type="Proteomes" id="UP000050502"/>
    </source>
</evidence>
<feature type="transmembrane region" description="Helical" evidence="1">
    <location>
        <begin position="70"/>
        <end position="89"/>
    </location>
</feature>
<reference evidence="4" key="3">
    <citation type="submission" date="2015-08" db="EMBL/GenBank/DDBJ databases">
        <title>Draft Genome Sequence of a Heterotrophic Facultative Anaerobic Bacterium Ardenticatena maritima Strain 110S.</title>
        <authorList>
            <person name="Kawaichi S."/>
            <person name="Yoshida T."/>
            <person name="Sako Y."/>
            <person name="Nakamura R."/>
        </authorList>
    </citation>
    <scope>NUCLEOTIDE SEQUENCE [LARGE SCALE GENOMIC DNA]</scope>
    <source>
        <strain evidence="4">110S</strain>
    </source>
</reference>
<dbReference type="AlphaFoldDB" id="A0A0N0RFR9"/>
<proteinExistence type="predicted"/>
<organism evidence="2 4">
    <name type="scientific">Ardenticatena maritima</name>
    <dbReference type="NCBI Taxonomy" id="872965"/>
    <lineage>
        <taxon>Bacteria</taxon>
        <taxon>Bacillati</taxon>
        <taxon>Chloroflexota</taxon>
        <taxon>Ardenticatenia</taxon>
        <taxon>Ardenticatenales</taxon>
        <taxon>Ardenticatenaceae</taxon>
        <taxon>Ardenticatena</taxon>
    </lineage>
</organism>
<name>A0A0N0RFR9_9CHLR</name>
<keyword evidence="1" id="KW-0472">Membrane</keyword>
<dbReference type="EMBL" id="LGKN01000005">
    <property type="protein sequence ID" value="KPL87737.1"/>
    <property type="molecule type" value="Genomic_DNA"/>
</dbReference>
<evidence type="ECO:0000313" key="4">
    <source>
        <dbReference type="Proteomes" id="UP000037784"/>
    </source>
</evidence>
<keyword evidence="4" id="KW-1185">Reference proteome</keyword>
<evidence type="ECO:0000313" key="3">
    <source>
        <dbReference type="EMBL" id="KPL87737.1"/>
    </source>
</evidence>
<reference evidence="3 5" key="2">
    <citation type="submission" date="2015-07" db="EMBL/GenBank/DDBJ databases">
        <title>Whole genome sequence of Ardenticatena maritima DSM 23922.</title>
        <authorList>
            <person name="Hemp J."/>
            <person name="Ward L.M."/>
            <person name="Pace L.A."/>
            <person name="Fischer W.W."/>
        </authorList>
    </citation>
    <scope>NUCLEOTIDE SEQUENCE [LARGE SCALE GENOMIC DNA]</scope>
    <source>
        <strain evidence="3 5">110S</strain>
    </source>
</reference>
<keyword evidence="1" id="KW-0812">Transmembrane</keyword>
<evidence type="ECO:0000313" key="2">
    <source>
        <dbReference type="EMBL" id="GAP63477.1"/>
    </source>
</evidence>
<keyword evidence="1" id="KW-1133">Transmembrane helix</keyword>
<accession>A0A0N0RFR9</accession>
<dbReference type="EMBL" id="BBZA01000150">
    <property type="protein sequence ID" value="GAP63477.1"/>
    <property type="molecule type" value="Genomic_DNA"/>
</dbReference>
<reference evidence="2 4" key="1">
    <citation type="journal article" date="2015" name="Genome Announc.">
        <title>Draft Genome Sequence of a Heterotrophic Facultative Anaerobic Thermophilic Bacterium, Ardenticatena maritima Strain 110ST.</title>
        <authorList>
            <person name="Kawaichi S."/>
            <person name="Yoshida T."/>
            <person name="Sako Y."/>
            <person name="Nakamura R."/>
        </authorList>
    </citation>
    <scope>NUCLEOTIDE SEQUENCE [LARGE SCALE GENOMIC DNA]</scope>
    <source>
        <strain evidence="2 4">110S</strain>
    </source>
</reference>
<comment type="caution">
    <text evidence="2">The sequence shown here is derived from an EMBL/GenBank/DDBJ whole genome shotgun (WGS) entry which is preliminary data.</text>
</comment>
<dbReference type="Proteomes" id="UP000050502">
    <property type="component" value="Unassembled WGS sequence"/>
</dbReference>
<gene>
    <name evidence="2" type="ORF">ARMA_1900</name>
    <name evidence="3" type="ORF">SE16_09120</name>
</gene>
<dbReference type="Proteomes" id="UP000037784">
    <property type="component" value="Unassembled WGS sequence"/>
</dbReference>
<protein>
    <submittedName>
        <fullName evidence="2">Uncharacterized protein</fullName>
    </submittedName>
</protein>
<evidence type="ECO:0000256" key="1">
    <source>
        <dbReference type="SAM" id="Phobius"/>
    </source>
</evidence>
<dbReference type="InParanoid" id="A0A0N0RFR9"/>
<sequence>MKQGARGCALFVSSPSGVCEAAMFARGTSWADWLLLLLALVVLAVLIGLVLGVLLGLLMSRHMSPLTLSLFLLVLGGGLMAWPFFVVAAPPDEYDVYDVPPHTFDER</sequence>
<feature type="transmembrane region" description="Helical" evidence="1">
    <location>
        <begin position="31"/>
        <end position="58"/>
    </location>
</feature>